<dbReference type="Proteomes" id="UP000435112">
    <property type="component" value="Unassembled WGS sequence"/>
</dbReference>
<name>A0A6A3GM89_9STRA</name>
<accession>A0A6A3GM89</accession>
<protein>
    <submittedName>
        <fullName evidence="2">Uncharacterized protein</fullName>
    </submittedName>
</protein>
<dbReference type="EMBL" id="QXFU01007876">
    <property type="protein sequence ID" value="KAE8957567.1"/>
    <property type="molecule type" value="Genomic_DNA"/>
</dbReference>
<feature type="compositionally biased region" description="Basic and acidic residues" evidence="1">
    <location>
        <begin position="36"/>
        <end position="50"/>
    </location>
</feature>
<dbReference type="OrthoDB" id="10248373at2759"/>
<reference evidence="2 3" key="1">
    <citation type="submission" date="2018-09" db="EMBL/GenBank/DDBJ databases">
        <title>Genomic investigation of the strawberry pathogen Phytophthora fragariae indicates pathogenicity is determined by transcriptional variation in three key races.</title>
        <authorList>
            <person name="Adams T.M."/>
            <person name="Armitage A.D."/>
            <person name="Sobczyk M.K."/>
            <person name="Bates H.J."/>
            <person name="Dunwell J.M."/>
            <person name="Nellist C.F."/>
            <person name="Harrison R.J."/>
        </authorList>
    </citation>
    <scope>NUCLEOTIDE SEQUENCE [LARGE SCALE GENOMIC DNA]</scope>
    <source>
        <strain evidence="2 3">SCRP324</strain>
    </source>
</reference>
<feature type="non-terminal residue" evidence="2">
    <location>
        <position position="50"/>
    </location>
</feature>
<gene>
    <name evidence="2" type="ORF">PR002_g31135</name>
</gene>
<organism evidence="2 3">
    <name type="scientific">Phytophthora rubi</name>
    <dbReference type="NCBI Taxonomy" id="129364"/>
    <lineage>
        <taxon>Eukaryota</taxon>
        <taxon>Sar</taxon>
        <taxon>Stramenopiles</taxon>
        <taxon>Oomycota</taxon>
        <taxon>Peronosporomycetes</taxon>
        <taxon>Peronosporales</taxon>
        <taxon>Peronosporaceae</taxon>
        <taxon>Phytophthora</taxon>
    </lineage>
</organism>
<evidence type="ECO:0000313" key="2">
    <source>
        <dbReference type="EMBL" id="KAE8957567.1"/>
    </source>
</evidence>
<sequence>MVAASSEHTAADKSPEQPEQELSPQFVEGFAQGMDLKSEKEEQPKLEMSE</sequence>
<feature type="region of interest" description="Disordered" evidence="1">
    <location>
        <begin position="1"/>
        <end position="50"/>
    </location>
</feature>
<evidence type="ECO:0000313" key="3">
    <source>
        <dbReference type="Proteomes" id="UP000435112"/>
    </source>
</evidence>
<proteinExistence type="predicted"/>
<dbReference type="AlphaFoldDB" id="A0A6A3GM89"/>
<comment type="caution">
    <text evidence="2">The sequence shown here is derived from an EMBL/GenBank/DDBJ whole genome shotgun (WGS) entry which is preliminary data.</text>
</comment>
<evidence type="ECO:0000256" key="1">
    <source>
        <dbReference type="SAM" id="MobiDB-lite"/>
    </source>
</evidence>